<protein>
    <recommendedName>
        <fullName evidence="1">G domain-containing protein</fullName>
    </recommendedName>
</protein>
<dbReference type="AlphaFoldDB" id="A0A2J6QJA1"/>
<dbReference type="InterPro" id="IPR006073">
    <property type="entry name" value="GTP-bd"/>
</dbReference>
<feature type="non-terminal residue" evidence="2">
    <location>
        <position position="219"/>
    </location>
</feature>
<proteinExistence type="predicted"/>
<evidence type="ECO:0000313" key="2">
    <source>
        <dbReference type="EMBL" id="PMD26343.1"/>
    </source>
</evidence>
<sequence>MGMTGAGKTTLISEVTGLNMNIGHGLKSCTKEIQVATMRIDGYEVHLIDTPGFDDTELTDSDILIRIAGYLVTDVRLSGILYLHPISTTRMGGAATRNLKMFQNLVGKDNMGNVKLITTKWAGVTPEQGQLYLKELVGEFWNSMIAAGAHVERCDDIAKDGKRIIQTILKTSPVTLRFQQEIQDGLQPEETAAYKVVRDGLDELQKKYNRDIQRLQEQL</sequence>
<dbReference type="Gene3D" id="3.40.50.300">
    <property type="entry name" value="P-loop containing nucleotide triphosphate hydrolases"/>
    <property type="match status" value="1"/>
</dbReference>
<dbReference type="InterPro" id="IPR027417">
    <property type="entry name" value="P-loop_NTPase"/>
</dbReference>
<evidence type="ECO:0000313" key="3">
    <source>
        <dbReference type="Proteomes" id="UP000235672"/>
    </source>
</evidence>
<dbReference type="Pfam" id="PF01926">
    <property type="entry name" value="MMR_HSR1"/>
    <property type="match status" value="1"/>
</dbReference>
<dbReference type="SUPFAM" id="SSF52540">
    <property type="entry name" value="P-loop containing nucleoside triphosphate hydrolases"/>
    <property type="match status" value="1"/>
</dbReference>
<evidence type="ECO:0000259" key="1">
    <source>
        <dbReference type="Pfam" id="PF01926"/>
    </source>
</evidence>
<dbReference type="OrthoDB" id="8954335at2759"/>
<accession>A0A2J6QJA1</accession>
<feature type="domain" description="G" evidence="1">
    <location>
        <begin position="1"/>
        <end position="54"/>
    </location>
</feature>
<gene>
    <name evidence="2" type="ORF">NA56DRAFT_537804</name>
</gene>
<dbReference type="GO" id="GO:0005525">
    <property type="term" value="F:GTP binding"/>
    <property type="evidence" value="ECO:0007669"/>
    <property type="project" value="InterPro"/>
</dbReference>
<name>A0A2J6QJA1_9HELO</name>
<dbReference type="Proteomes" id="UP000235672">
    <property type="component" value="Unassembled WGS sequence"/>
</dbReference>
<reference evidence="2 3" key="1">
    <citation type="submission" date="2016-05" db="EMBL/GenBank/DDBJ databases">
        <title>A degradative enzymes factory behind the ericoid mycorrhizal symbiosis.</title>
        <authorList>
            <consortium name="DOE Joint Genome Institute"/>
            <person name="Martino E."/>
            <person name="Morin E."/>
            <person name="Grelet G."/>
            <person name="Kuo A."/>
            <person name="Kohler A."/>
            <person name="Daghino S."/>
            <person name="Barry K."/>
            <person name="Choi C."/>
            <person name="Cichocki N."/>
            <person name="Clum A."/>
            <person name="Copeland A."/>
            <person name="Hainaut M."/>
            <person name="Haridas S."/>
            <person name="Labutti K."/>
            <person name="Lindquist E."/>
            <person name="Lipzen A."/>
            <person name="Khouja H.-R."/>
            <person name="Murat C."/>
            <person name="Ohm R."/>
            <person name="Olson A."/>
            <person name="Spatafora J."/>
            <person name="Veneault-Fourrey C."/>
            <person name="Henrissat B."/>
            <person name="Grigoriev I."/>
            <person name="Martin F."/>
            <person name="Perotto S."/>
        </authorList>
    </citation>
    <scope>NUCLEOTIDE SEQUENCE [LARGE SCALE GENOMIC DNA]</scope>
    <source>
        <strain evidence="2 3">UAMH 7357</strain>
    </source>
</reference>
<organism evidence="2 3">
    <name type="scientific">Hyaloscypha hepaticicola</name>
    <dbReference type="NCBI Taxonomy" id="2082293"/>
    <lineage>
        <taxon>Eukaryota</taxon>
        <taxon>Fungi</taxon>
        <taxon>Dikarya</taxon>
        <taxon>Ascomycota</taxon>
        <taxon>Pezizomycotina</taxon>
        <taxon>Leotiomycetes</taxon>
        <taxon>Helotiales</taxon>
        <taxon>Hyaloscyphaceae</taxon>
        <taxon>Hyaloscypha</taxon>
    </lineage>
</organism>
<dbReference type="CDD" id="cd00882">
    <property type="entry name" value="Ras_like_GTPase"/>
    <property type="match status" value="1"/>
</dbReference>
<dbReference type="EMBL" id="KZ613468">
    <property type="protein sequence ID" value="PMD26343.1"/>
    <property type="molecule type" value="Genomic_DNA"/>
</dbReference>
<keyword evidence="3" id="KW-1185">Reference proteome</keyword>